<feature type="domain" description="Helix-turn-helix" evidence="1">
    <location>
        <begin position="2"/>
        <end position="50"/>
    </location>
</feature>
<reference evidence="2 3" key="1">
    <citation type="submission" date="2016-10" db="EMBL/GenBank/DDBJ databases">
        <authorList>
            <person name="de Groot N.N."/>
        </authorList>
    </citation>
    <scope>NUCLEOTIDE SEQUENCE [LARGE SCALE GENOMIC DNA]</scope>
    <source>
        <strain evidence="2 3">CGMCC 1.10434</strain>
    </source>
</reference>
<dbReference type="InterPro" id="IPR041657">
    <property type="entry name" value="HTH_17"/>
</dbReference>
<dbReference type="STRING" id="872970.SAMN04488134_101655"/>
<dbReference type="Proteomes" id="UP000199300">
    <property type="component" value="Unassembled WGS sequence"/>
</dbReference>
<dbReference type="EMBL" id="FODJ01000001">
    <property type="protein sequence ID" value="SEN69448.1"/>
    <property type="molecule type" value="Genomic_DNA"/>
</dbReference>
<accession>A0A1H8IP44</accession>
<dbReference type="RefSeq" id="WP_091494759.1">
    <property type="nucleotide sequence ID" value="NZ_FODJ01000001.1"/>
</dbReference>
<gene>
    <name evidence="2" type="ORF">SAMN04488134_101655</name>
</gene>
<protein>
    <submittedName>
        <fullName evidence="2">DNA binding domain-containing protein, excisionase family</fullName>
    </submittedName>
</protein>
<dbReference type="OrthoDB" id="2166477at2"/>
<name>A0A1H8IP44_9BACI</name>
<proteinExistence type="predicted"/>
<dbReference type="NCBIfam" id="TIGR01764">
    <property type="entry name" value="excise"/>
    <property type="match status" value="1"/>
</dbReference>
<evidence type="ECO:0000313" key="2">
    <source>
        <dbReference type="EMBL" id="SEN69448.1"/>
    </source>
</evidence>
<evidence type="ECO:0000259" key="1">
    <source>
        <dbReference type="Pfam" id="PF12728"/>
    </source>
</evidence>
<evidence type="ECO:0000313" key="3">
    <source>
        <dbReference type="Proteomes" id="UP000199300"/>
    </source>
</evidence>
<organism evidence="2 3">
    <name type="scientific">Amphibacillus marinus</name>
    <dbReference type="NCBI Taxonomy" id="872970"/>
    <lineage>
        <taxon>Bacteria</taxon>
        <taxon>Bacillati</taxon>
        <taxon>Bacillota</taxon>
        <taxon>Bacilli</taxon>
        <taxon>Bacillales</taxon>
        <taxon>Bacillaceae</taxon>
        <taxon>Amphibacillus</taxon>
    </lineage>
</organism>
<sequence>MYITIAEAADYLDLSEKEVRQLVFTQKIKAVYDGKQYLVNKGQFDAHLREMEKYRAVMQEILNEPIPESAFVRDED</sequence>
<keyword evidence="3" id="KW-1185">Reference proteome</keyword>
<dbReference type="InterPro" id="IPR010093">
    <property type="entry name" value="SinI_DNA-bd"/>
</dbReference>
<dbReference type="Pfam" id="PF12728">
    <property type="entry name" value="HTH_17"/>
    <property type="match status" value="1"/>
</dbReference>
<dbReference type="AlphaFoldDB" id="A0A1H8IP44"/>
<dbReference type="GO" id="GO:0003677">
    <property type="term" value="F:DNA binding"/>
    <property type="evidence" value="ECO:0007669"/>
    <property type="project" value="InterPro"/>
</dbReference>